<dbReference type="AlphaFoldDB" id="A0A2G9QKI8"/>
<accession>A0A2G9QKI8</accession>
<feature type="non-terminal residue" evidence="2">
    <location>
        <position position="203"/>
    </location>
</feature>
<gene>
    <name evidence="2" type="ORF">AB205_0109600</name>
</gene>
<evidence type="ECO:0000256" key="1">
    <source>
        <dbReference type="SAM" id="MobiDB-lite"/>
    </source>
</evidence>
<organism evidence="2 3">
    <name type="scientific">Aquarana catesbeiana</name>
    <name type="common">American bullfrog</name>
    <name type="synonym">Rana catesbeiana</name>
    <dbReference type="NCBI Taxonomy" id="8400"/>
    <lineage>
        <taxon>Eukaryota</taxon>
        <taxon>Metazoa</taxon>
        <taxon>Chordata</taxon>
        <taxon>Craniata</taxon>
        <taxon>Vertebrata</taxon>
        <taxon>Euteleostomi</taxon>
        <taxon>Amphibia</taxon>
        <taxon>Batrachia</taxon>
        <taxon>Anura</taxon>
        <taxon>Neobatrachia</taxon>
        <taxon>Ranoidea</taxon>
        <taxon>Ranidae</taxon>
        <taxon>Aquarana</taxon>
    </lineage>
</organism>
<evidence type="ECO:0000313" key="2">
    <source>
        <dbReference type="EMBL" id="PIO16076.1"/>
    </source>
</evidence>
<feature type="region of interest" description="Disordered" evidence="1">
    <location>
        <begin position="15"/>
        <end position="143"/>
    </location>
</feature>
<proteinExistence type="predicted"/>
<dbReference type="EMBL" id="KV963066">
    <property type="protein sequence ID" value="PIO16076.1"/>
    <property type="molecule type" value="Genomic_DNA"/>
</dbReference>
<name>A0A2G9QKI8_AQUCT</name>
<protein>
    <recommendedName>
        <fullName evidence="4">PiggyBac transposable element-derived protein domain-containing protein</fullName>
    </recommendedName>
</protein>
<feature type="compositionally biased region" description="Polar residues" evidence="1">
    <location>
        <begin position="82"/>
        <end position="99"/>
    </location>
</feature>
<dbReference type="Proteomes" id="UP000228934">
    <property type="component" value="Unassembled WGS sequence"/>
</dbReference>
<feature type="compositionally biased region" description="Low complexity" evidence="1">
    <location>
        <begin position="110"/>
        <end position="136"/>
    </location>
</feature>
<keyword evidence="3" id="KW-1185">Reference proteome</keyword>
<feature type="compositionally biased region" description="Low complexity" evidence="1">
    <location>
        <begin position="26"/>
        <end position="39"/>
    </location>
</feature>
<reference evidence="3" key="1">
    <citation type="journal article" date="2017" name="Nat. Commun.">
        <title>The North American bullfrog draft genome provides insight into hormonal regulation of long noncoding RNA.</title>
        <authorList>
            <person name="Hammond S.A."/>
            <person name="Warren R.L."/>
            <person name="Vandervalk B.P."/>
            <person name="Kucuk E."/>
            <person name="Khan H."/>
            <person name="Gibb E.A."/>
            <person name="Pandoh P."/>
            <person name="Kirk H."/>
            <person name="Zhao Y."/>
            <person name="Jones M."/>
            <person name="Mungall A.J."/>
            <person name="Coope R."/>
            <person name="Pleasance S."/>
            <person name="Moore R.A."/>
            <person name="Holt R.A."/>
            <person name="Round J.M."/>
            <person name="Ohora S."/>
            <person name="Walle B.V."/>
            <person name="Veldhoen N."/>
            <person name="Helbing C.C."/>
            <person name="Birol I."/>
        </authorList>
    </citation>
    <scope>NUCLEOTIDE SEQUENCE [LARGE SCALE GENOMIC DNA]</scope>
</reference>
<evidence type="ECO:0008006" key="4">
    <source>
        <dbReference type="Google" id="ProtNLM"/>
    </source>
</evidence>
<evidence type="ECO:0000313" key="3">
    <source>
        <dbReference type="Proteomes" id="UP000228934"/>
    </source>
</evidence>
<feature type="compositionally biased region" description="Polar residues" evidence="1">
    <location>
        <begin position="62"/>
        <end position="72"/>
    </location>
</feature>
<feature type="compositionally biased region" description="Polar residues" evidence="1">
    <location>
        <begin position="15"/>
        <end position="25"/>
    </location>
</feature>
<sequence>MSKRVYNSEEAFQILSMTDESNGEFSSDSNSNSDSKSNSAFEPIKSSNDSDEEWVPPKSARHSGNQAATRNQYYIPRPSISAAASNRPQEQRPNTSAAASNRPRKQIPRPSTSAATSCLSTSTGSSTPPTTGVSHPPRARATTYMPDGQHPKFTEIDCFHLFLPATSLQFIVNQTNLYAQQYIANNPRSSYAHLFEWRYLNLE</sequence>